<dbReference type="PANTHER" id="PTHR22950:SF479">
    <property type="entry name" value="AMINO ACID TRANSPORTER (EUROFUNG)-RELATED"/>
    <property type="match status" value="1"/>
</dbReference>
<feature type="transmembrane region" description="Helical" evidence="7">
    <location>
        <begin position="456"/>
        <end position="477"/>
    </location>
</feature>
<dbReference type="GO" id="GO:0016020">
    <property type="term" value="C:membrane"/>
    <property type="evidence" value="ECO:0007669"/>
    <property type="project" value="UniProtKB-SubCell"/>
</dbReference>
<feature type="transmembrane region" description="Helical" evidence="7">
    <location>
        <begin position="181"/>
        <end position="205"/>
    </location>
</feature>
<feature type="transmembrane region" description="Helical" evidence="7">
    <location>
        <begin position="425"/>
        <end position="444"/>
    </location>
</feature>
<dbReference type="EMBL" id="LFJN01000017">
    <property type="protein sequence ID" value="KPI38779.1"/>
    <property type="molecule type" value="Genomic_DNA"/>
</dbReference>
<feature type="transmembrane region" description="Helical" evidence="7">
    <location>
        <begin position="315"/>
        <end position="331"/>
    </location>
</feature>
<evidence type="ECO:0000256" key="3">
    <source>
        <dbReference type="ARBA" id="ARBA00022692"/>
    </source>
</evidence>
<feature type="transmembrane region" description="Helical" evidence="7">
    <location>
        <begin position="338"/>
        <end position="359"/>
    </location>
</feature>
<keyword evidence="4 7" id="KW-1133">Transmembrane helix</keyword>
<gene>
    <name evidence="9" type="ORF">AB675_5756</name>
</gene>
<feature type="transmembrane region" description="Helical" evidence="7">
    <location>
        <begin position="383"/>
        <end position="404"/>
    </location>
</feature>
<dbReference type="AlphaFoldDB" id="A0A0N0NL95"/>
<reference evidence="9 10" key="1">
    <citation type="submission" date="2015-06" db="EMBL/GenBank/DDBJ databases">
        <title>Draft genome of the ant-associated black yeast Phialophora attae CBS 131958.</title>
        <authorList>
            <person name="Moreno L.F."/>
            <person name="Stielow B.J."/>
            <person name="de Hoog S."/>
            <person name="Vicente V.A."/>
            <person name="Weiss V.A."/>
            <person name="de Vries M."/>
            <person name="Cruz L.M."/>
            <person name="Souza E.M."/>
        </authorList>
    </citation>
    <scope>NUCLEOTIDE SEQUENCE [LARGE SCALE GENOMIC DNA]</scope>
    <source>
        <strain evidence="9 10">CBS 131958</strain>
    </source>
</reference>
<evidence type="ECO:0000256" key="4">
    <source>
        <dbReference type="ARBA" id="ARBA00022989"/>
    </source>
</evidence>
<feature type="transmembrane region" description="Helical" evidence="7">
    <location>
        <begin position="140"/>
        <end position="160"/>
    </location>
</feature>
<feature type="transmembrane region" description="Helical" evidence="7">
    <location>
        <begin position="113"/>
        <end position="134"/>
    </location>
</feature>
<evidence type="ECO:0000256" key="5">
    <source>
        <dbReference type="ARBA" id="ARBA00023136"/>
    </source>
</evidence>
<feature type="transmembrane region" description="Helical" evidence="7">
    <location>
        <begin position="273"/>
        <end position="295"/>
    </location>
</feature>
<name>A0A0N0NL95_9EURO</name>
<keyword evidence="10" id="KW-1185">Reference proteome</keyword>
<dbReference type="InterPro" id="IPR013057">
    <property type="entry name" value="AA_transpt_TM"/>
</dbReference>
<proteinExistence type="inferred from homology"/>
<evidence type="ECO:0000313" key="10">
    <source>
        <dbReference type="Proteomes" id="UP000038010"/>
    </source>
</evidence>
<dbReference type="GO" id="GO:0015179">
    <property type="term" value="F:L-amino acid transmembrane transporter activity"/>
    <property type="evidence" value="ECO:0007669"/>
    <property type="project" value="TreeGrafter"/>
</dbReference>
<comment type="subcellular location">
    <subcellularLocation>
        <location evidence="1">Membrane</location>
        <topology evidence="1">Multi-pass membrane protein</topology>
    </subcellularLocation>
</comment>
<evidence type="ECO:0000259" key="8">
    <source>
        <dbReference type="Pfam" id="PF01490"/>
    </source>
</evidence>
<organism evidence="9 10">
    <name type="scientific">Cyphellophora attinorum</name>
    <dbReference type="NCBI Taxonomy" id="1664694"/>
    <lineage>
        <taxon>Eukaryota</taxon>
        <taxon>Fungi</taxon>
        <taxon>Dikarya</taxon>
        <taxon>Ascomycota</taxon>
        <taxon>Pezizomycotina</taxon>
        <taxon>Eurotiomycetes</taxon>
        <taxon>Chaetothyriomycetidae</taxon>
        <taxon>Chaetothyriales</taxon>
        <taxon>Cyphellophoraceae</taxon>
        <taxon>Cyphellophora</taxon>
    </lineage>
</organism>
<dbReference type="Proteomes" id="UP000038010">
    <property type="component" value="Unassembled WGS sequence"/>
</dbReference>
<dbReference type="OrthoDB" id="655540at2759"/>
<accession>A0A0N0NL95</accession>
<comment type="similarity">
    <text evidence="2">Belongs to the amino acid/polyamine transporter 2 family.</text>
</comment>
<feature type="region of interest" description="Disordered" evidence="6">
    <location>
        <begin position="1"/>
        <end position="46"/>
    </location>
</feature>
<evidence type="ECO:0000256" key="2">
    <source>
        <dbReference type="ARBA" id="ARBA00008066"/>
    </source>
</evidence>
<comment type="caution">
    <text evidence="9">The sequence shown here is derived from an EMBL/GenBank/DDBJ whole genome shotgun (WGS) entry which is preliminary data.</text>
</comment>
<dbReference type="PANTHER" id="PTHR22950">
    <property type="entry name" value="AMINO ACID TRANSPORTER"/>
    <property type="match status" value="1"/>
</dbReference>
<keyword evidence="3 7" id="KW-0812">Transmembrane</keyword>
<dbReference type="STRING" id="1664694.A0A0N0NL95"/>
<dbReference type="RefSeq" id="XP_017998742.1">
    <property type="nucleotide sequence ID" value="XM_018145995.1"/>
</dbReference>
<dbReference type="GeneID" id="28737875"/>
<evidence type="ECO:0000256" key="6">
    <source>
        <dbReference type="SAM" id="MobiDB-lite"/>
    </source>
</evidence>
<evidence type="ECO:0000313" key="9">
    <source>
        <dbReference type="EMBL" id="KPI38779.1"/>
    </source>
</evidence>
<feature type="domain" description="Amino acid transporter transmembrane" evidence="8">
    <location>
        <begin position="105"/>
        <end position="203"/>
    </location>
</feature>
<feature type="transmembrane region" description="Helical" evidence="7">
    <location>
        <begin position="506"/>
        <end position="528"/>
    </location>
</feature>
<dbReference type="Pfam" id="PF01490">
    <property type="entry name" value="Aa_trans"/>
    <property type="match status" value="1"/>
</dbReference>
<feature type="transmembrane region" description="Helical" evidence="7">
    <location>
        <begin position="211"/>
        <end position="233"/>
    </location>
</feature>
<sequence length="550" mass="59496">MSKVQSPAALRHDSDATTAFEPVEPGDVQGGPRRMSKPTIAAQTRASERRFARDASAWTKETLEELSAVRQVRTLSSAAEPVVGGAVGADNPFAGHVEGGVNYMSLTWWRAGMLMVAETISLGILALPAALATLGLIPGLILLLFFGILATYTGYVIGQLRLRHENIHSMADAGQLISGRILSEGVCAVVYLFGGFVLSFALTIPRTLRHVSYYSVASFLSIIGAVLVTMIAISMERPGWVSSSTVGLGVDLAPTNTPQIALWPKKDLQFHQAFSAVCNIVFAYAGHVAFFAFISELKDPKDFPKALTFLQVSDISMYIVTAVVIVSALTTTAEPWSLFLHIAIPAVLSCGIALLYIYAGDSVASPAYSAPLRCHARLPCNGIALPTILIAGVINGHVAVKWLYVRLLRSSSSGQTLMHEKTFKARGIWIAIAATLWIVAWLIAEIVPVFHDLVGLTGALFGSWFTYGIQGVFWLWMNYELEWKGVSGNNPKLKRRGKWEWGWKKVVLTMVNVGCFVVGAVIFVAGIYSSAINIHENARHAGKPFSCTIG</sequence>
<dbReference type="VEuPathDB" id="FungiDB:AB675_5756"/>
<evidence type="ECO:0000256" key="1">
    <source>
        <dbReference type="ARBA" id="ARBA00004141"/>
    </source>
</evidence>
<evidence type="ECO:0000256" key="7">
    <source>
        <dbReference type="SAM" id="Phobius"/>
    </source>
</evidence>
<protein>
    <submittedName>
        <fullName evidence="9">N amino acid transport system protein</fullName>
    </submittedName>
</protein>
<keyword evidence="5 7" id="KW-0472">Membrane</keyword>